<feature type="transmembrane region" description="Helical" evidence="2">
    <location>
        <begin position="12"/>
        <end position="28"/>
    </location>
</feature>
<keyword evidence="2" id="KW-0812">Transmembrane</keyword>
<evidence type="ECO:0000313" key="4">
    <source>
        <dbReference type="Proteomes" id="UP000182025"/>
    </source>
</evidence>
<organism evidence="3 4">
    <name type="scientific">Ectopseudomonas toyotomiensis</name>
    <dbReference type="NCBI Taxonomy" id="554344"/>
    <lineage>
        <taxon>Bacteria</taxon>
        <taxon>Pseudomonadati</taxon>
        <taxon>Pseudomonadota</taxon>
        <taxon>Gammaproteobacteria</taxon>
        <taxon>Pseudomonadales</taxon>
        <taxon>Pseudomonadaceae</taxon>
        <taxon>Ectopseudomonas</taxon>
    </lineage>
</organism>
<evidence type="ECO:0000256" key="2">
    <source>
        <dbReference type="SAM" id="Phobius"/>
    </source>
</evidence>
<proteinExistence type="predicted"/>
<name>A0A1I5Z4L2_9GAMM</name>
<dbReference type="AlphaFoldDB" id="A0A1I5Z4L2"/>
<reference evidence="4" key="1">
    <citation type="submission" date="2016-10" db="EMBL/GenBank/DDBJ databases">
        <authorList>
            <person name="Varghese N."/>
            <person name="Submissions S."/>
        </authorList>
    </citation>
    <scope>NUCLEOTIDE SEQUENCE [LARGE SCALE GENOMIC DNA]</scope>
    <source>
        <strain evidence="4">JCM 15604</strain>
    </source>
</reference>
<keyword evidence="2" id="KW-1133">Transmembrane helix</keyword>
<dbReference type="EMBL" id="FOXK01000025">
    <property type="protein sequence ID" value="SFQ51414.1"/>
    <property type="molecule type" value="Genomic_DNA"/>
</dbReference>
<dbReference type="OrthoDB" id="7028413at2"/>
<gene>
    <name evidence="3" type="ORF">SAMN05216177_1258</name>
</gene>
<sequence length="207" mass="22896">MKNVIGRIADYWYVPIFVALMYLMWAYGESQYDLGHSTAQAKGDKALADLREEHQKLRADAAEQNLVLYRQQVERANQAELVFLDAQDEIDRLKQQLTQERINRVSTQYTPARGAAPVAAPRFVVTCGWLRDFNAALGATTPAPPGCRAYAGSQEAAWPAPSSDAELLESGITAADILAHARDYGAWALAIRAQLNALIDLHNKDKP</sequence>
<protein>
    <recommendedName>
        <fullName evidence="5">Lysis protein</fullName>
    </recommendedName>
</protein>
<dbReference type="Proteomes" id="UP000182025">
    <property type="component" value="Unassembled WGS sequence"/>
</dbReference>
<accession>A0A1I5Z4L2</accession>
<dbReference type="RefSeq" id="WP_074919285.1">
    <property type="nucleotide sequence ID" value="NZ_FOXK01000025.1"/>
</dbReference>
<keyword evidence="1" id="KW-0175">Coiled coil</keyword>
<keyword evidence="2" id="KW-0472">Membrane</keyword>
<keyword evidence="4" id="KW-1185">Reference proteome</keyword>
<evidence type="ECO:0000313" key="3">
    <source>
        <dbReference type="EMBL" id="SFQ51414.1"/>
    </source>
</evidence>
<feature type="coiled-coil region" evidence="1">
    <location>
        <begin position="47"/>
        <end position="103"/>
    </location>
</feature>
<evidence type="ECO:0000256" key="1">
    <source>
        <dbReference type="SAM" id="Coils"/>
    </source>
</evidence>
<evidence type="ECO:0008006" key="5">
    <source>
        <dbReference type="Google" id="ProtNLM"/>
    </source>
</evidence>